<dbReference type="EMBL" id="BGPR01002141">
    <property type="protein sequence ID" value="GBM68418.1"/>
    <property type="molecule type" value="Genomic_DNA"/>
</dbReference>
<proteinExistence type="predicted"/>
<dbReference type="GO" id="GO:0003676">
    <property type="term" value="F:nucleic acid binding"/>
    <property type="evidence" value="ECO:0007669"/>
    <property type="project" value="InterPro"/>
</dbReference>
<dbReference type="PANTHER" id="PTHR47326">
    <property type="entry name" value="TRANSPOSABLE ELEMENT TC3 TRANSPOSASE-LIKE PROTEIN"/>
    <property type="match status" value="1"/>
</dbReference>
<dbReference type="OrthoDB" id="6471071at2759"/>
<dbReference type="AlphaFoldDB" id="A0A4Y2HT48"/>
<accession>A0A4Y2HT48</accession>
<sequence>MTRYIHSPSLKALLFGRGSTLLEHTCPRFSQQITATSLDRARWSGLCFSVAMASQSPDLTPCDFFLWVYVKDKVYVPPMSTTLQALQECITAAVTDIDGNMLLDGTGLPL</sequence>
<comment type="caution">
    <text evidence="1">The sequence shown here is derived from an EMBL/GenBank/DDBJ whole genome shotgun (WGS) entry which is preliminary data.</text>
</comment>
<dbReference type="Gene3D" id="3.30.420.10">
    <property type="entry name" value="Ribonuclease H-like superfamily/Ribonuclease H"/>
    <property type="match status" value="1"/>
</dbReference>
<protein>
    <submittedName>
        <fullName evidence="1">Uncharacterized protein</fullName>
    </submittedName>
</protein>
<evidence type="ECO:0000313" key="2">
    <source>
        <dbReference type="Proteomes" id="UP000499080"/>
    </source>
</evidence>
<gene>
    <name evidence="1" type="ORF">AVEN_216883_1</name>
</gene>
<keyword evidence="2" id="KW-1185">Reference proteome</keyword>
<organism evidence="1 2">
    <name type="scientific">Araneus ventricosus</name>
    <name type="common">Orbweaver spider</name>
    <name type="synonym">Epeira ventricosa</name>
    <dbReference type="NCBI Taxonomy" id="182803"/>
    <lineage>
        <taxon>Eukaryota</taxon>
        <taxon>Metazoa</taxon>
        <taxon>Ecdysozoa</taxon>
        <taxon>Arthropoda</taxon>
        <taxon>Chelicerata</taxon>
        <taxon>Arachnida</taxon>
        <taxon>Araneae</taxon>
        <taxon>Araneomorphae</taxon>
        <taxon>Entelegynae</taxon>
        <taxon>Araneoidea</taxon>
        <taxon>Araneidae</taxon>
        <taxon>Araneus</taxon>
    </lineage>
</organism>
<dbReference type="InterPro" id="IPR036397">
    <property type="entry name" value="RNaseH_sf"/>
</dbReference>
<dbReference type="PANTHER" id="PTHR47326:SF1">
    <property type="entry name" value="HTH PSQ-TYPE DOMAIN-CONTAINING PROTEIN"/>
    <property type="match status" value="1"/>
</dbReference>
<reference evidence="1 2" key="1">
    <citation type="journal article" date="2019" name="Sci. Rep.">
        <title>Orb-weaving spider Araneus ventricosus genome elucidates the spidroin gene catalogue.</title>
        <authorList>
            <person name="Kono N."/>
            <person name="Nakamura H."/>
            <person name="Ohtoshi R."/>
            <person name="Moran D.A.P."/>
            <person name="Shinohara A."/>
            <person name="Yoshida Y."/>
            <person name="Fujiwara M."/>
            <person name="Mori M."/>
            <person name="Tomita M."/>
            <person name="Arakawa K."/>
        </authorList>
    </citation>
    <scope>NUCLEOTIDE SEQUENCE [LARGE SCALE GENOMIC DNA]</scope>
</reference>
<evidence type="ECO:0000313" key="1">
    <source>
        <dbReference type="EMBL" id="GBM68418.1"/>
    </source>
</evidence>
<name>A0A4Y2HT48_ARAVE</name>
<dbReference type="Proteomes" id="UP000499080">
    <property type="component" value="Unassembled WGS sequence"/>
</dbReference>